<evidence type="ECO:0000256" key="9">
    <source>
        <dbReference type="ARBA" id="ARBA00022792"/>
    </source>
</evidence>
<dbReference type="Gene3D" id="1.10.287.90">
    <property type="match status" value="1"/>
</dbReference>
<dbReference type="PANTHER" id="PTHR22888:SF9">
    <property type="entry name" value="CYTOCHROME C OXIDASE SUBUNIT 2"/>
    <property type="match status" value="1"/>
</dbReference>
<comment type="cofactor">
    <cofactor evidence="18">
        <name>Cu cation</name>
        <dbReference type="ChEBI" id="CHEBI:23378"/>
    </cofactor>
    <text evidence="18">Binds a copper A center.</text>
</comment>
<accession>A0A7D7ACT5</accession>
<dbReference type="GO" id="GO:0042773">
    <property type="term" value="P:ATP synthesis coupled electron transport"/>
    <property type="evidence" value="ECO:0007669"/>
    <property type="project" value="TreeGrafter"/>
</dbReference>
<dbReference type="SUPFAM" id="SSF49503">
    <property type="entry name" value="Cupredoxins"/>
    <property type="match status" value="1"/>
</dbReference>
<dbReference type="GO" id="GO:0005743">
    <property type="term" value="C:mitochondrial inner membrane"/>
    <property type="evidence" value="ECO:0007669"/>
    <property type="project" value="UniProtKB-SubCell"/>
</dbReference>
<evidence type="ECO:0000256" key="2">
    <source>
        <dbReference type="ARBA" id="ARBA00007866"/>
    </source>
</evidence>
<feature type="transmembrane region" description="Helical" evidence="19">
    <location>
        <begin position="64"/>
        <end position="85"/>
    </location>
</feature>
<keyword evidence="10" id="KW-0460">Magnesium</keyword>
<dbReference type="GO" id="GO:0004129">
    <property type="term" value="F:cytochrome-c oxidase activity"/>
    <property type="evidence" value="ECO:0007669"/>
    <property type="project" value="UniProtKB-EC"/>
</dbReference>
<keyword evidence="8 18" id="KW-0479">Metal-binding</keyword>
<evidence type="ECO:0000256" key="18">
    <source>
        <dbReference type="RuleBase" id="RU000457"/>
    </source>
</evidence>
<evidence type="ECO:0000256" key="17">
    <source>
        <dbReference type="ARBA" id="ARBA00049512"/>
    </source>
</evidence>
<dbReference type="PROSITE" id="PS50857">
    <property type="entry name" value="COX2_CUA"/>
    <property type="match status" value="1"/>
</dbReference>
<keyword evidence="13 19" id="KW-1133">Transmembrane helix</keyword>
<keyword evidence="6 18" id="KW-0679">Respiratory chain</keyword>
<sequence length="221" mass="25983">MPTWHNMHFQNSNSPTMENLIFFHENNMIILMIITSFVLIYMLISSLNKFSNLYMLENQVIEMIWTLLPMIFLIFIAIPSLNILYMIDEIKSPSITIKMMGNQWFWTYEYSDFKKIEFDSFMIKSLNSRLIEVDNNIIIPMKLQIKGLISSNDVIHSWTIPSLGVKADAMPNRLNQISFNIYNPGLMYGQCSEICGINHSFMPICIESINLMYFIKWINNF</sequence>
<protein>
    <recommendedName>
        <fullName evidence="4 18">Cytochrome c oxidase subunit 2</fullName>
    </recommendedName>
</protein>
<dbReference type="InterPro" id="IPR008972">
    <property type="entry name" value="Cupredoxin"/>
</dbReference>
<evidence type="ECO:0000256" key="8">
    <source>
        <dbReference type="ARBA" id="ARBA00022723"/>
    </source>
</evidence>
<organism evidence="22">
    <name type="scientific">Polycentropus flavomaculatus</name>
    <dbReference type="NCBI Taxonomy" id="185640"/>
    <lineage>
        <taxon>Eukaryota</taxon>
        <taxon>Metazoa</taxon>
        <taxon>Ecdysozoa</taxon>
        <taxon>Arthropoda</taxon>
        <taxon>Hexapoda</taxon>
        <taxon>Insecta</taxon>
        <taxon>Pterygota</taxon>
        <taxon>Neoptera</taxon>
        <taxon>Endopterygota</taxon>
        <taxon>Trichoptera</taxon>
        <taxon>Annulipalpia</taxon>
        <taxon>Psychomyioidea</taxon>
        <taxon>Polycentropodidae</taxon>
        <taxon>Polycentropodinae</taxon>
        <taxon>Polycentropus</taxon>
    </lineage>
</organism>
<dbReference type="PROSITE" id="PS50999">
    <property type="entry name" value="COX2_TM"/>
    <property type="match status" value="1"/>
</dbReference>
<dbReference type="InterPro" id="IPR045187">
    <property type="entry name" value="CcO_II"/>
</dbReference>
<dbReference type="InterPro" id="IPR002429">
    <property type="entry name" value="CcO_II-like_C"/>
</dbReference>
<keyword evidence="9 18" id="KW-0999">Mitochondrion inner membrane</keyword>
<comment type="subunit">
    <text evidence="3">Component of the cytochrome c oxidase (complex IV, CIV), a multisubunit enzyme composed of a catalytic core of 3 subunits and several supernumerary subunits. The complex exists as a monomer or a dimer and forms supercomplexes (SCs) in the inner mitochondrial membrane with ubiquinol-cytochrome c oxidoreductase (cytochrome b-c1 complex, complex III, CIII).</text>
</comment>
<dbReference type="SUPFAM" id="SSF81464">
    <property type="entry name" value="Cytochrome c oxidase subunit II-like, transmembrane region"/>
    <property type="match status" value="1"/>
</dbReference>
<dbReference type="EMBL" id="MT483679">
    <property type="protein sequence ID" value="QLY89542.1"/>
    <property type="molecule type" value="Genomic_DNA"/>
</dbReference>
<dbReference type="Pfam" id="PF00116">
    <property type="entry name" value="COX2"/>
    <property type="match status" value="1"/>
</dbReference>
<keyword evidence="5 18" id="KW-0813">Transport</keyword>
<evidence type="ECO:0000259" key="21">
    <source>
        <dbReference type="PROSITE" id="PS50999"/>
    </source>
</evidence>
<keyword evidence="7 18" id="KW-0812">Transmembrane</keyword>
<comment type="similarity">
    <text evidence="2 18">Belongs to the cytochrome c oxidase subunit 2 family.</text>
</comment>
<evidence type="ECO:0000259" key="20">
    <source>
        <dbReference type="PROSITE" id="PS50857"/>
    </source>
</evidence>
<gene>
    <name evidence="22" type="primary">COX2</name>
</gene>
<dbReference type="FunFam" id="2.60.40.420:FF:000001">
    <property type="entry name" value="Cytochrome c oxidase subunit 2"/>
    <property type="match status" value="1"/>
</dbReference>
<keyword evidence="16 18" id="KW-0472">Membrane</keyword>
<evidence type="ECO:0000256" key="6">
    <source>
        <dbReference type="ARBA" id="ARBA00022660"/>
    </source>
</evidence>
<name>A0A7D7ACT5_9NEOP</name>
<evidence type="ECO:0000256" key="15">
    <source>
        <dbReference type="ARBA" id="ARBA00023128"/>
    </source>
</evidence>
<evidence type="ECO:0000256" key="19">
    <source>
        <dbReference type="SAM" id="Phobius"/>
    </source>
</evidence>
<dbReference type="PROSITE" id="PS00078">
    <property type="entry name" value="COX2"/>
    <property type="match status" value="1"/>
</dbReference>
<dbReference type="PRINTS" id="PR01166">
    <property type="entry name" value="CYCOXIDASEII"/>
</dbReference>
<dbReference type="InterPro" id="IPR034210">
    <property type="entry name" value="CcO_II_C"/>
</dbReference>
<evidence type="ECO:0000256" key="13">
    <source>
        <dbReference type="ARBA" id="ARBA00022989"/>
    </source>
</evidence>
<evidence type="ECO:0000256" key="1">
    <source>
        <dbReference type="ARBA" id="ARBA00004448"/>
    </source>
</evidence>
<feature type="transmembrane region" description="Helical" evidence="19">
    <location>
        <begin position="21"/>
        <end position="44"/>
    </location>
</feature>
<keyword evidence="11" id="KW-1278">Translocase</keyword>
<feature type="domain" description="Cytochrome oxidase subunit II copper A binding" evidence="20">
    <location>
        <begin position="92"/>
        <end position="220"/>
    </location>
</feature>
<evidence type="ECO:0000256" key="10">
    <source>
        <dbReference type="ARBA" id="ARBA00022842"/>
    </source>
</evidence>
<dbReference type="InterPro" id="IPR036257">
    <property type="entry name" value="Cyt_c_oxidase_su2_TM_sf"/>
</dbReference>
<comment type="catalytic activity">
    <reaction evidence="17">
        <text>4 Fe(II)-[cytochrome c] + O2 + 8 H(+)(in) = 4 Fe(III)-[cytochrome c] + 2 H2O + 4 H(+)(out)</text>
        <dbReference type="Rhea" id="RHEA:11436"/>
        <dbReference type="Rhea" id="RHEA-COMP:10350"/>
        <dbReference type="Rhea" id="RHEA-COMP:14399"/>
        <dbReference type="ChEBI" id="CHEBI:15377"/>
        <dbReference type="ChEBI" id="CHEBI:15378"/>
        <dbReference type="ChEBI" id="CHEBI:15379"/>
        <dbReference type="ChEBI" id="CHEBI:29033"/>
        <dbReference type="ChEBI" id="CHEBI:29034"/>
        <dbReference type="EC" id="7.1.1.9"/>
    </reaction>
    <physiologicalReaction direction="left-to-right" evidence="17">
        <dbReference type="Rhea" id="RHEA:11437"/>
    </physiologicalReaction>
</comment>
<evidence type="ECO:0000256" key="14">
    <source>
        <dbReference type="ARBA" id="ARBA00023008"/>
    </source>
</evidence>
<keyword evidence="14 18" id="KW-0186">Copper</keyword>
<keyword evidence="15 18" id="KW-0496">Mitochondrion</keyword>
<evidence type="ECO:0000256" key="11">
    <source>
        <dbReference type="ARBA" id="ARBA00022967"/>
    </source>
</evidence>
<dbReference type="AlphaFoldDB" id="A0A7D7ACT5"/>
<evidence type="ECO:0000256" key="3">
    <source>
        <dbReference type="ARBA" id="ARBA00011164"/>
    </source>
</evidence>
<dbReference type="GO" id="GO:0005507">
    <property type="term" value="F:copper ion binding"/>
    <property type="evidence" value="ECO:0007669"/>
    <property type="project" value="InterPro"/>
</dbReference>
<dbReference type="Pfam" id="PF02790">
    <property type="entry name" value="COX2_TM"/>
    <property type="match status" value="1"/>
</dbReference>
<proteinExistence type="inferred from homology"/>
<reference evidence="22" key="1">
    <citation type="submission" date="2020-05" db="EMBL/GenBank/DDBJ databases">
        <title>DNAmark Project.</title>
        <authorList>
            <person name="Leerhoei F."/>
        </authorList>
    </citation>
    <scope>NUCLEOTIDE SEQUENCE</scope>
    <source>
        <strain evidence="22">DM1309</strain>
    </source>
</reference>
<comment type="subcellular location">
    <subcellularLocation>
        <location evidence="1 18">Mitochondrion inner membrane</location>
        <topology evidence="1 18">Multi-pass membrane protein</topology>
    </subcellularLocation>
</comment>
<geneLocation type="mitochondrion" evidence="22"/>
<evidence type="ECO:0000313" key="22">
    <source>
        <dbReference type="EMBL" id="QLY89542.1"/>
    </source>
</evidence>
<keyword evidence="12 18" id="KW-0249">Electron transport</keyword>
<evidence type="ECO:0000256" key="5">
    <source>
        <dbReference type="ARBA" id="ARBA00022448"/>
    </source>
</evidence>
<dbReference type="CDD" id="cd13912">
    <property type="entry name" value="CcO_II_C"/>
    <property type="match status" value="1"/>
</dbReference>
<evidence type="ECO:0000256" key="16">
    <source>
        <dbReference type="ARBA" id="ARBA00023136"/>
    </source>
</evidence>
<feature type="domain" description="Cytochrome oxidase subunit II transmembrane region profile" evidence="21">
    <location>
        <begin position="1"/>
        <end position="91"/>
    </location>
</feature>
<dbReference type="Gene3D" id="2.60.40.420">
    <property type="entry name" value="Cupredoxins - blue copper proteins"/>
    <property type="match status" value="1"/>
</dbReference>
<evidence type="ECO:0000256" key="12">
    <source>
        <dbReference type="ARBA" id="ARBA00022982"/>
    </source>
</evidence>
<dbReference type="PANTHER" id="PTHR22888">
    <property type="entry name" value="CYTOCHROME C OXIDASE, SUBUNIT II"/>
    <property type="match status" value="1"/>
</dbReference>
<dbReference type="InterPro" id="IPR001505">
    <property type="entry name" value="Copper_CuA"/>
</dbReference>
<evidence type="ECO:0000256" key="7">
    <source>
        <dbReference type="ARBA" id="ARBA00022692"/>
    </source>
</evidence>
<comment type="function">
    <text evidence="18">Component of the cytochrome c oxidase, the last enzyme in the mitochondrial electron transport chain which drives oxidative phosphorylation. The respiratory chain contains 3 multisubunit complexes succinate dehydrogenase (complex II, CII), ubiquinol-cytochrome c oxidoreductase (cytochrome b-c1 complex, complex III, CIII) and cytochrome c oxidase (complex IV, CIV), that cooperate to transfer electrons derived from NADH and succinate to molecular oxygen, creating an electrochemical gradient over the inner membrane that drives transmembrane transport and the ATP synthase. Cytochrome c oxidase is the component of the respiratory chain that catalyzes the reduction of oxygen to water. Electrons originating from reduced cytochrome c in the intermembrane space (IMS) are transferred via the dinuclear copper A center (CU(A)) of subunit 2 and heme A of subunit 1 to the active site in subunit 1, a binuclear center (BNC) formed by heme A3 and copper B (CU(B)). The BNC reduces molecular oxygen to 2 water molecules using 4 electrons from cytochrome c in the IMS and 4 protons from the mitochondrial matrix.</text>
</comment>
<evidence type="ECO:0000256" key="4">
    <source>
        <dbReference type="ARBA" id="ARBA00015946"/>
    </source>
</evidence>
<dbReference type="InterPro" id="IPR011759">
    <property type="entry name" value="Cyt_c_oxidase_su2_TM_dom"/>
</dbReference>